<dbReference type="Proteomes" id="UP000829720">
    <property type="component" value="Unassembled WGS sequence"/>
</dbReference>
<dbReference type="AlphaFoldDB" id="A0A8T3CZ05"/>
<accession>A0A8T3CZ05</accession>
<organism evidence="1 2">
    <name type="scientific">Albula goreensis</name>
    <dbReference type="NCBI Taxonomy" id="1534307"/>
    <lineage>
        <taxon>Eukaryota</taxon>
        <taxon>Metazoa</taxon>
        <taxon>Chordata</taxon>
        <taxon>Craniata</taxon>
        <taxon>Vertebrata</taxon>
        <taxon>Euteleostomi</taxon>
        <taxon>Actinopterygii</taxon>
        <taxon>Neopterygii</taxon>
        <taxon>Teleostei</taxon>
        <taxon>Albuliformes</taxon>
        <taxon>Albulidae</taxon>
        <taxon>Albula</taxon>
    </lineage>
</organism>
<protein>
    <submittedName>
        <fullName evidence="1">Uncharacterized protein</fullName>
    </submittedName>
</protein>
<proteinExistence type="predicted"/>
<evidence type="ECO:0000313" key="2">
    <source>
        <dbReference type="Proteomes" id="UP000829720"/>
    </source>
</evidence>
<comment type="caution">
    <text evidence="1">The sequence shown here is derived from an EMBL/GenBank/DDBJ whole genome shotgun (WGS) entry which is preliminary data.</text>
</comment>
<name>A0A8T3CZ05_9TELE</name>
<keyword evidence="2" id="KW-1185">Reference proteome</keyword>
<reference evidence="1" key="1">
    <citation type="submission" date="2021-01" db="EMBL/GenBank/DDBJ databases">
        <authorList>
            <person name="Zahm M."/>
            <person name="Roques C."/>
            <person name="Cabau C."/>
            <person name="Klopp C."/>
            <person name="Donnadieu C."/>
            <person name="Jouanno E."/>
            <person name="Lampietro C."/>
            <person name="Louis A."/>
            <person name="Herpin A."/>
            <person name="Echchiki A."/>
            <person name="Berthelot C."/>
            <person name="Parey E."/>
            <person name="Roest-Crollius H."/>
            <person name="Braasch I."/>
            <person name="Postlethwait J."/>
            <person name="Bobe J."/>
            <person name="Montfort J."/>
            <person name="Bouchez O."/>
            <person name="Begum T."/>
            <person name="Mejri S."/>
            <person name="Adams A."/>
            <person name="Chen W.-J."/>
            <person name="Guiguen Y."/>
        </authorList>
    </citation>
    <scope>NUCLEOTIDE SEQUENCE</scope>
    <source>
        <tissue evidence="1">Blood</tissue>
    </source>
</reference>
<evidence type="ECO:0000313" key="1">
    <source>
        <dbReference type="EMBL" id="KAI1888584.1"/>
    </source>
</evidence>
<gene>
    <name evidence="1" type="ORF">AGOR_G00186670</name>
</gene>
<dbReference type="EMBL" id="JAERUA010000017">
    <property type="protein sequence ID" value="KAI1888584.1"/>
    <property type="molecule type" value="Genomic_DNA"/>
</dbReference>
<sequence length="90" mass="10346">MKLWMSTKNCKQQKARFSEVKDTIWLLVSSNPPTPDLDPRDRVGAAPFTLKSFSEQRHQCCQNRHCQHCENCHGSGSLQLRREITGGLYL</sequence>